<keyword evidence="4" id="KW-1185">Reference proteome</keyword>
<name>A0A8X6JNA0_TRICU</name>
<dbReference type="PRINTS" id="PR00310">
    <property type="entry name" value="ANTIPRLFBTG1"/>
</dbReference>
<dbReference type="GO" id="GO:0005737">
    <property type="term" value="C:cytoplasm"/>
    <property type="evidence" value="ECO:0007669"/>
    <property type="project" value="TreeGrafter"/>
</dbReference>
<dbReference type="Proteomes" id="UP000887116">
    <property type="component" value="Unassembled WGS sequence"/>
</dbReference>
<comment type="similarity">
    <text evidence="1">Belongs to the BTG family.</text>
</comment>
<reference evidence="3" key="1">
    <citation type="submission" date="2020-07" db="EMBL/GenBank/DDBJ databases">
        <title>Multicomponent nature underlies the extraordinary mechanical properties of spider dragline silk.</title>
        <authorList>
            <person name="Kono N."/>
            <person name="Nakamura H."/>
            <person name="Mori M."/>
            <person name="Yoshida Y."/>
            <person name="Ohtoshi R."/>
            <person name="Malay A.D."/>
            <person name="Moran D.A.P."/>
            <person name="Tomita M."/>
            <person name="Numata K."/>
            <person name="Arakawa K."/>
        </authorList>
    </citation>
    <scope>NUCLEOTIDE SEQUENCE</scope>
</reference>
<dbReference type="PROSITE" id="PS01203">
    <property type="entry name" value="BTG_2"/>
    <property type="match status" value="1"/>
</dbReference>
<dbReference type="Pfam" id="PF07742">
    <property type="entry name" value="BTG"/>
    <property type="match status" value="1"/>
</dbReference>
<dbReference type="InterPro" id="IPR033332">
    <property type="entry name" value="BTG"/>
</dbReference>
<dbReference type="Gene3D" id="3.90.640.90">
    <property type="entry name" value="Anti-proliferative protein, N-terminal domain"/>
    <property type="match status" value="1"/>
</dbReference>
<dbReference type="SUPFAM" id="SSF160696">
    <property type="entry name" value="BTG domain-like"/>
    <property type="match status" value="1"/>
</dbReference>
<evidence type="ECO:0000313" key="3">
    <source>
        <dbReference type="EMBL" id="GFR32393.1"/>
    </source>
</evidence>
<dbReference type="PANTHER" id="PTHR22978:SF22">
    <property type="entry name" value="BTG FAMILY PROTEIN"/>
    <property type="match status" value="1"/>
</dbReference>
<dbReference type="GO" id="GO:0005634">
    <property type="term" value="C:nucleus"/>
    <property type="evidence" value="ECO:0007669"/>
    <property type="project" value="TreeGrafter"/>
</dbReference>
<dbReference type="InterPro" id="IPR002087">
    <property type="entry name" value="Anti_prolifrtn"/>
</dbReference>
<dbReference type="SMART" id="SM00099">
    <property type="entry name" value="btg1"/>
    <property type="match status" value="1"/>
</dbReference>
<organism evidence="3 4">
    <name type="scientific">Trichonephila clavata</name>
    <name type="common">Joro spider</name>
    <name type="synonym">Nephila clavata</name>
    <dbReference type="NCBI Taxonomy" id="2740835"/>
    <lineage>
        <taxon>Eukaryota</taxon>
        <taxon>Metazoa</taxon>
        <taxon>Ecdysozoa</taxon>
        <taxon>Arthropoda</taxon>
        <taxon>Chelicerata</taxon>
        <taxon>Arachnida</taxon>
        <taxon>Araneae</taxon>
        <taxon>Araneomorphae</taxon>
        <taxon>Entelegynae</taxon>
        <taxon>Araneoidea</taxon>
        <taxon>Nephilidae</taxon>
        <taxon>Trichonephila</taxon>
    </lineage>
</organism>
<dbReference type="AlphaFoldDB" id="A0A8X6JNA0"/>
<dbReference type="EMBL" id="BMAO01019726">
    <property type="protein sequence ID" value="GFR32393.1"/>
    <property type="molecule type" value="Genomic_DNA"/>
</dbReference>
<evidence type="ECO:0000259" key="2">
    <source>
        <dbReference type="PROSITE" id="PS01203"/>
    </source>
</evidence>
<dbReference type="InterPro" id="IPR036054">
    <property type="entry name" value="BTG-like_sf"/>
</dbReference>
<accession>A0A8X6JNA0</accession>
<protein>
    <submittedName>
        <fullName evidence="3">Protein BTG1</fullName>
    </submittedName>
</protein>
<dbReference type="PANTHER" id="PTHR22978">
    <property type="entry name" value="B-CELL TRANSLOCATION GENE"/>
    <property type="match status" value="1"/>
</dbReference>
<sequence length="181" mass="21079">MEIESASTFLANLLRLENRQIKFARIEMFRRTLEELLRHHYQHHWFPEKPCRGSGYRCLRINHKMDPLIAKAGDVCGFNEADLRKLLPNELTMWIDPQEVSYRIGENGSICILYDGKLNEFSADVTRYHYQPSNNNHTSYSPINTRYPGCKESARGNLTWDSFVSDSRNRGMEQLAAYVSS</sequence>
<feature type="domain" description="Anti-proliferative protein" evidence="2">
    <location>
        <begin position="87"/>
        <end position="106"/>
    </location>
</feature>
<evidence type="ECO:0000313" key="4">
    <source>
        <dbReference type="Proteomes" id="UP000887116"/>
    </source>
</evidence>
<gene>
    <name evidence="3" type="primary">BTG1</name>
    <name evidence="3" type="ORF">TNCT_670911</name>
</gene>
<comment type="caution">
    <text evidence="3">The sequence shown here is derived from an EMBL/GenBank/DDBJ whole genome shotgun (WGS) entry which is preliminary data.</text>
</comment>
<evidence type="ECO:0000256" key="1">
    <source>
        <dbReference type="ARBA" id="ARBA00007989"/>
    </source>
</evidence>
<proteinExistence type="inferred from homology"/>
<dbReference type="GO" id="GO:0008285">
    <property type="term" value="P:negative regulation of cell population proliferation"/>
    <property type="evidence" value="ECO:0007669"/>
    <property type="project" value="TreeGrafter"/>
</dbReference>
<dbReference type="OrthoDB" id="19928at2759"/>